<name>A0AAV7REQ8_PLEWA</name>
<dbReference type="AlphaFoldDB" id="A0AAV7REQ8"/>
<evidence type="ECO:0000313" key="2">
    <source>
        <dbReference type="Proteomes" id="UP001066276"/>
    </source>
</evidence>
<gene>
    <name evidence="1" type="ORF">NDU88_002763</name>
</gene>
<organism evidence="1 2">
    <name type="scientific">Pleurodeles waltl</name>
    <name type="common">Iberian ribbed newt</name>
    <dbReference type="NCBI Taxonomy" id="8319"/>
    <lineage>
        <taxon>Eukaryota</taxon>
        <taxon>Metazoa</taxon>
        <taxon>Chordata</taxon>
        <taxon>Craniata</taxon>
        <taxon>Vertebrata</taxon>
        <taxon>Euteleostomi</taxon>
        <taxon>Amphibia</taxon>
        <taxon>Batrachia</taxon>
        <taxon>Caudata</taxon>
        <taxon>Salamandroidea</taxon>
        <taxon>Salamandridae</taxon>
        <taxon>Pleurodelinae</taxon>
        <taxon>Pleurodeles</taxon>
    </lineage>
</organism>
<dbReference type="EMBL" id="JANPWB010000009">
    <property type="protein sequence ID" value="KAJ1149965.1"/>
    <property type="molecule type" value="Genomic_DNA"/>
</dbReference>
<comment type="caution">
    <text evidence="1">The sequence shown here is derived from an EMBL/GenBank/DDBJ whole genome shotgun (WGS) entry which is preliminary data.</text>
</comment>
<evidence type="ECO:0000313" key="1">
    <source>
        <dbReference type="EMBL" id="KAJ1149965.1"/>
    </source>
</evidence>
<accession>A0AAV7REQ8</accession>
<reference evidence="1" key="1">
    <citation type="journal article" date="2022" name="bioRxiv">
        <title>Sequencing and chromosome-scale assembly of the giantPleurodeles waltlgenome.</title>
        <authorList>
            <person name="Brown T."/>
            <person name="Elewa A."/>
            <person name="Iarovenko S."/>
            <person name="Subramanian E."/>
            <person name="Araus A.J."/>
            <person name="Petzold A."/>
            <person name="Susuki M."/>
            <person name="Suzuki K.-i.T."/>
            <person name="Hayashi T."/>
            <person name="Toyoda A."/>
            <person name="Oliveira C."/>
            <person name="Osipova E."/>
            <person name="Leigh N.D."/>
            <person name="Simon A."/>
            <person name="Yun M.H."/>
        </authorList>
    </citation>
    <scope>NUCLEOTIDE SEQUENCE</scope>
    <source>
        <strain evidence="1">20211129_DDA</strain>
        <tissue evidence="1">Liver</tissue>
    </source>
</reference>
<sequence length="187" mass="19540">MGPGGGLGAHLYGALSSSRFRAPSAVGSDREPPCGEEAGRFCGRPERLIVLSTPGCLGWAWWRGRRTRASEVEAGPAVTGPECAGDCGVASDGSCLPGWAWRRPCELTFTVACSLLPSGPNQWLWRTADTRGRCGLASCWCWPLRLTYLRLGTSGATGCCCGPCGQTARTAGGTSTCPALRGRRGCA</sequence>
<proteinExistence type="predicted"/>
<keyword evidence="2" id="KW-1185">Reference proteome</keyword>
<protein>
    <submittedName>
        <fullName evidence="1">Uncharacterized protein</fullName>
    </submittedName>
</protein>
<dbReference type="Proteomes" id="UP001066276">
    <property type="component" value="Chromosome 5"/>
</dbReference>